<dbReference type="PANTHER" id="PTHR11079:SF162">
    <property type="entry name" value="RIBOFLAVIN BIOSYNTHESIS PROTEIN PYRD, CHLOROPLASTIC"/>
    <property type="match status" value="1"/>
</dbReference>
<comment type="pathway">
    <text evidence="2">Cofactor biosynthesis; riboflavin biosynthesis; 5-amino-6-(D-ribitylamino)uracil from GTP: step 2/4.</text>
</comment>
<evidence type="ECO:0000256" key="7">
    <source>
        <dbReference type="ARBA" id="ARBA00022723"/>
    </source>
</evidence>
<keyword evidence="6" id="KW-0686">Riboflavin biosynthesis</keyword>
<evidence type="ECO:0000259" key="13">
    <source>
        <dbReference type="PROSITE" id="PS51747"/>
    </source>
</evidence>
<evidence type="ECO:0000256" key="6">
    <source>
        <dbReference type="ARBA" id="ARBA00022619"/>
    </source>
</evidence>
<proteinExistence type="predicted"/>
<dbReference type="PROSITE" id="PS51747">
    <property type="entry name" value="CYT_DCMP_DEAMINASES_2"/>
    <property type="match status" value="1"/>
</dbReference>
<keyword evidence="7" id="KW-0479">Metal-binding</keyword>
<protein>
    <recommendedName>
        <fullName evidence="12">Riboflavin biosynthesis protein PYRD, chloroplastic</fullName>
        <ecNumber evidence="5">1.1.1.193</ecNumber>
        <ecNumber evidence="4">3.5.4.26</ecNumber>
    </recommendedName>
</protein>
<evidence type="ECO:0000256" key="3">
    <source>
        <dbReference type="ARBA" id="ARBA00004910"/>
    </source>
</evidence>
<reference evidence="14" key="1">
    <citation type="submission" date="2022-03" db="EMBL/GenBank/DDBJ databases">
        <title>A functionally conserved STORR gene fusion in Papaver species that diverged 16.8 million years ago.</title>
        <authorList>
            <person name="Catania T."/>
        </authorList>
    </citation>
    <scope>NUCLEOTIDE SEQUENCE</scope>
    <source>
        <strain evidence="14">S-191538</strain>
    </source>
</reference>
<dbReference type="InterPro" id="IPR016192">
    <property type="entry name" value="APOBEC/CMP_deaminase_Zn-bd"/>
</dbReference>
<evidence type="ECO:0000256" key="9">
    <source>
        <dbReference type="ARBA" id="ARBA00022833"/>
    </source>
</evidence>
<dbReference type="EC" id="1.1.1.193" evidence="5"/>
<dbReference type="FunFam" id="3.40.140.10:FF:000025">
    <property type="entry name" value="Riboflavin biosynthesis protein RibD"/>
    <property type="match status" value="1"/>
</dbReference>
<name>A0AA41VH23_PAPNU</name>
<dbReference type="Gene3D" id="3.40.430.10">
    <property type="entry name" value="Dihydrofolate Reductase, subunit A"/>
    <property type="match status" value="1"/>
</dbReference>
<keyword evidence="10" id="KW-0511">Multifunctional enzyme</keyword>
<evidence type="ECO:0000313" key="15">
    <source>
        <dbReference type="Proteomes" id="UP001177140"/>
    </source>
</evidence>
<accession>A0AA41VH23</accession>
<evidence type="ECO:0000256" key="12">
    <source>
        <dbReference type="ARBA" id="ARBA00070721"/>
    </source>
</evidence>
<dbReference type="PIRSF" id="PIRSF006769">
    <property type="entry name" value="RibD"/>
    <property type="match status" value="1"/>
</dbReference>
<dbReference type="AlphaFoldDB" id="A0AA41VH23"/>
<dbReference type="InterPro" id="IPR024072">
    <property type="entry name" value="DHFR-like_dom_sf"/>
</dbReference>
<dbReference type="InterPro" id="IPR016193">
    <property type="entry name" value="Cytidine_deaminase-like"/>
</dbReference>
<evidence type="ECO:0000256" key="1">
    <source>
        <dbReference type="ARBA" id="ARBA00001947"/>
    </source>
</evidence>
<dbReference type="Pfam" id="PF00383">
    <property type="entry name" value="dCMP_cyt_deam_1"/>
    <property type="match status" value="1"/>
</dbReference>
<comment type="cofactor">
    <cofactor evidence="1">
        <name>Zn(2+)</name>
        <dbReference type="ChEBI" id="CHEBI:29105"/>
    </cofactor>
</comment>
<dbReference type="Proteomes" id="UP001177140">
    <property type="component" value="Unassembled WGS sequence"/>
</dbReference>
<dbReference type="SUPFAM" id="SSF53597">
    <property type="entry name" value="Dihydrofolate reductase-like"/>
    <property type="match status" value="1"/>
</dbReference>
<sequence length="411" mass="45015">MNLQTFQFSNLNPTVFPSNANFKSRYCNFQKRVSESSIVMKKKGGLSRIRCGSGEGEKDDRFYMRKAVELAKTAIGCTSPNPMVGCVIVKNGEIIGQGFHPKAGQPHAEVFALRDAGDMAENATAYVSLEPCNHFGRTPPCSEALIRAKVNRVVVGMVDPNPIVASRGVEKLRNAGIDVTVGVEEELCKNLNEAYIHRMLTGKPFVTLRYSQSVNGQILDNVGLAAKEPGGYYSQLLQAYDGIILSIGSLTADSTFPISQEPQAKQPLQIIVARNTNSPVRIPVLTTDAATQVIIFAETDTVVNPETTNQGVETVVMDKVNLNAILDHCASRGLCSVLVDFVGDCKDLEELVDEGLEQGLVQKLVMEVLPVWDGRKESEIRATKILARKVRKLKKLQSRILNESVLVEGYF</sequence>
<dbReference type="SUPFAM" id="SSF53927">
    <property type="entry name" value="Cytidine deaminase-like"/>
    <property type="match status" value="1"/>
</dbReference>
<dbReference type="EC" id="3.5.4.26" evidence="4"/>
<dbReference type="PANTHER" id="PTHR11079">
    <property type="entry name" value="CYTOSINE DEAMINASE FAMILY MEMBER"/>
    <property type="match status" value="1"/>
</dbReference>
<organism evidence="14 15">
    <name type="scientific">Papaver nudicaule</name>
    <name type="common">Iceland poppy</name>
    <dbReference type="NCBI Taxonomy" id="74823"/>
    <lineage>
        <taxon>Eukaryota</taxon>
        <taxon>Viridiplantae</taxon>
        <taxon>Streptophyta</taxon>
        <taxon>Embryophyta</taxon>
        <taxon>Tracheophyta</taxon>
        <taxon>Spermatophyta</taxon>
        <taxon>Magnoliopsida</taxon>
        <taxon>Ranunculales</taxon>
        <taxon>Papaveraceae</taxon>
        <taxon>Papaveroideae</taxon>
        <taxon>Papaver</taxon>
    </lineage>
</organism>
<evidence type="ECO:0000256" key="11">
    <source>
        <dbReference type="ARBA" id="ARBA00058389"/>
    </source>
</evidence>
<evidence type="ECO:0000256" key="10">
    <source>
        <dbReference type="ARBA" id="ARBA00023268"/>
    </source>
</evidence>
<dbReference type="InterPro" id="IPR002734">
    <property type="entry name" value="RibDG_C"/>
</dbReference>
<dbReference type="GO" id="GO:0008703">
    <property type="term" value="F:5-amino-6-(5-phosphoribosylamino)uracil reductase activity"/>
    <property type="evidence" value="ECO:0007669"/>
    <property type="project" value="UniProtKB-EC"/>
</dbReference>
<keyword evidence="8" id="KW-0378">Hydrolase</keyword>
<dbReference type="EMBL" id="JAJJMA010220480">
    <property type="protein sequence ID" value="MCL7041136.1"/>
    <property type="molecule type" value="Genomic_DNA"/>
</dbReference>
<evidence type="ECO:0000256" key="2">
    <source>
        <dbReference type="ARBA" id="ARBA00004882"/>
    </source>
</evidence>
<dbReference type="Gene3D" id="3.40.140.10">
    <property type="entry name" value="Cytidine Deaminase, domain 2"/>
    <property type="match status" value="1"/>
</dbReference>
<comment type="pathway">
    <text evidence="3">Cofactor biosynthesis; riboflavin biosynthesis; 5-amino-6-(D-ribitylamino)uracil from GTP: step 3/4.</text>
</comment>
<comment type="function">
    <text evidence="11">Monofunctional pyrimidine deaminase involved in the riboflavin biosynthesis pathway. Also has a reductase domain that lacks catalytically essential substrate-binding residues.</text>
</comment>
<dbReference type="InterPro" id="IPR002125">
    <property type="entry name" value="CMP_dCMP_dom"/>
</dbReference>
<evidence type="ECO:0000313" key="14">
    <source>
        <dbReference type="EMBL" id="MCL7041136.1"/>
    </source>
</evidence>
<dbReference type="NCBIfam" id="TIGR00326">
    <property type="entry name" value="eubact_ribD"/>
    <property type="match status" value="1"/>
</dbReference>
<dbReference type="Pfam" id="PF01872">
    <property type="entry name" value="RibD_C"/>
    <property type="match status" value="1"/>
</dbReference>
<dbReference type="InterPro" id="IPR004794">
    <property type="entry name" value="Eubact_RibD"/>
</dbReference>
<evidence type="ECO:0000256" key="4">
    <source>
        <dbReference type="ARBA" id="ARBA00012766"/>
    </source>
</evidence>
<evidence type="ECO:0000256" key="5">
    <source>
        <dbReference type="ARBA" id="ARBA00013173"/>
    </source>
</evidence>
<comment type="caution">
    <text evidence="14">The sequence shown here is derived from an EMBL/GenBank/DDBJ whole genome shotgun (WGS) entry which is preliminary data.</text>
</comment>
<feature type="domain" description="CMP/dCMP-type deaminase" evidence="13">
    <location>
        <begin position="58"/>
        <end position="180"/>
    </location>
</feature>
<gene>
    <name evidence="14" type="ORF">MKW94_005048</name>
</gene>
<dbReference type="CDD" id="cd01284">
    <property type="entry name" value="Riboflavin_deaminase-reductase"/>
    <property type="match status" value="1"/>
</dbReference>
<keyword evidence="15" id="KW-1185">Reference proteome</keyword>
<keyword evidence="9" id="KW-0862">Zinc</keyword>
<dbReference type="GO" id="GO:0009231">
    <property type="term" value="P:riboflavin biosynthetic process"/>
    <property type="evidence" value="ECO:0007669"/>
    <property type="project" value="UniProtKB-KW"/>
</dbReference>
<dbReference type="GO" id="GO:0008270">
    <property type="term" value="F:zinc ion binding"/>
    <property type="evidence" value="ECO:0007669"/>
    <property type="project" value="InterPro"/>
</dbReference>
<dbReference type="PROSITE" id="PS00903">
    <property type="entry name" value="CYT_DCMP_DEAMINASES_1"/>
    <property type="match status" value="1"/>
</dbReference>
<evidence type="ECO:0000256" key="8">
    <source>
        <dbReference type="ARBA" id="ARBA00022801"/>
    </source>
</evidence>
<dbReference type="GO" id="GO:0008835">
    <property type="term" value="F:diaminohydroxyphosphoribosylaminopyrimidine deaminase activity"/>
    <property type="evidence" value="ECO:0007669"/>
    <property type="project" value="UniProtKB-EC"/>
</dbReference>